<sequence length="174" mass="19695">MHKGGAPYRASSDYVDRFLTMRVDPLEEGHITCRVWPNRCWPPCGEPRGLETKVLLKADLVGSLGICSLVWPVIWGERLLWNRALVWCFTCIDYEMLELGFDDLVMGSRLYLWSPTIALHVLLNSDVEAALMCVDSIRLPGCARTPHDGQRHSKPLKFLAWSFGSSLFGRTCVL</sequence>
<protein>
    <submittedName>
        <fullName evidence="1">Uncharacterized protein</fullName>
    </submittedName>
</protein>
<name>A0ACC0BWP1_CATRO</name>
<dbReference type="Proteomes" id="UP001060085">
    <property type="component" value="Linkage Group LG02"/>
</dbReference>
<keyword evidence="2" id="KW-1185">Reference proteome</keyword>
<evidence type="ECO:0000313" key="1">
    <source>
        <dbReference type="EMBL" id="KAI5677122.1"/>
    </source>
</evidence>
<dbReference type="EMBL" id="CM044702">
    <property type="protein sequence ID" value="KAI5677122.1"/>
    <property type="molecule type" value="Genomic_DNA"/>
</dbReference>
<comment type="caution">
    <text evidence="1">The sequence shown here is derived from an EMBL/GenBank/DDBJ whole genome shotgun (WGS) entry which is preliminary data.</text>
</comment>
<reference evidence="2" key="1">
    <citation type="journal article" date="2023" name="Nat. Plants">
        <title>Single-cell RNA sequencing provides a high-resolution roadmap for understanding the multicellular compartmentation of specialized metabolism.</title>
        <authorList>
            <person name="Sun S."/>
            <person name="Shen X."/>
            <person name="Li Y."/>
            <person name="Li Y."/>
            <person name="Wang S."/>
            <person name="Li R."/>
            <person name="Zhang H."/>
            <person name="Shen G."/>
            <person name="Guo B."/>
            <person name="Wei J."/>
            <person name="Xu J."/>
            <person name="St-Pierre B."/>
            <person name="Chen S."/>
            <person name="Sun C."/>
        </authorList>
    </citation>
    <scope>NUCLEOTIDE SEQUENCE [LARGE SCALE GENOMIC DNA]</scope>
</reference>
<proteinExistence type="predicted"/>
<accession>A0ACC0BWP1</accession>
<evidence type="ECO:0000313" key="2">
    <source>
        <dbReference type="Proteomes" id="UP001060085"/>
    </source>
</evidence>
<gene>
    <name evidence="1" type="ORF">M9H77_08072</name>
</gene>
<organism evidence="1 2">
    <name type="scientific">Catharanthus roseus</name>
    <name type="common">Madagascar periwinkle</name>
    <name type="synonym">Vinca rosea</name>
    <dbReference type="NCBI Taxonomy" id="4058"/>
    <lineage>
        <taxon>Eukaryota</taxon>
        <taxon>Viridiplantae</taxon>
        <taxon>Streptophyta</taxon>
        <taxon>Embryophyta</taxon>
        <taxon>Tracheophyta</taxon>
        <taxon>Spermatophyta</taxon>
        <taxon>Magnoliopsida</taxon>
        <taxon>eudicotyledons</taxon>
        <taxon>Gunneridae</taxon>
        <taxon>Pentapetalae</taxon>
        <taxon>asterids</taxon>
        <taxon>lamiids</taxon>
        <taxon>Gentianales</taxon>
        <taxon>Apocynaceae</taxon>
        <taxon>Rauvolfioideae</taxon>
        <taxon>Vinceae</taxon>
        <taxon>Catharanthinae</taxon>
        <taxon>Catharanthus</taxon>
    </lineage>
</organism>